<dbReference type="OrthoDB" id="2507605at2759"/>
<keyword evidence="3" id="KW-1185">Reference proteome</keyword>
<evidence type="ECO:0000313" key="2">
    <source>
        <dbReference type="EMBL" id="MBW0477463.1"/>
    </source>
</evidence>
<protein>
    <submittedName>
        <fullName evidence="2">Uncharacterized protein</fullName>
    </submittedName>
</protein>
<feature type="compositionally biased region" description="Polar residues" evidence="1">
    <location>
        <begin position="111"/>
        <end position="128"/>
    </location>
</feature>
<dbReference type="Proteomes" id="UP000765509">
    <property type="component" value="Unassembled WGS sequence"/>
</dbReference>
<gene>
    <name evidence="2" type="ORF">O181_017178</name>
</gene>
<reference evidence="2" key="1">
    <citation type="submission" date="2021-03" db="EMBL/GenBank/DDBJ databases">
        <title>Draft genome sequence of rust myrtle Austropuccinia psidii MF-1, a brazilian biotype.</title>
        <authorList>
            <person name="Quecine M.C."/>
            <person name="Pachon D.M.R."/>
            <person name="Bonatelli M.L."/>
            <person name="Correr F.H."/>
            <person name="Franceschini L.M."/>
            <person name="Leite T.F."/>
            <person name="Margarido G.R.A."/>
            <person name="Almeida C.A."/>
            <person name="Ferrarezi J.A."/>
            <person name="Labate C.A."/>
        </authorList>
    </citation>
    <scope>NUCLEOTIDE SEQUENCE</scope>
    <source>
        <strain evidence="2">MF-1</strain>
    </source>
</reference>
<feature type="region of interest" description="Disordered" evidence="1">
    <location>
        <begin position="111"/>
        <end position="149"/>
    </location>
</feature>
<accession>A0A9Q3C6M5</accession>
<organism evidence="2 3">
    <name type="scientific">Austropuccinia psidii MF-1</name>
    <dbReference type="NCBI Taxonomy" id="1389203"/>
    <lineage>
        <taxon>Eukaryota</taxon>
        <taxon>Fungi</taxon>
        <taxon>Dikarya</taxon>
        <taxon>Basidiomycota</taxon>
        <taxon>Pucciniomycotina</taxon>
        <taxon>Pucciniomycetes</taxon>
        <taxon>Pucciniales</taxon>
        <taxon>Sphaerophragmiaceae</taxon>
        <taxon>Austropuccinia</taxon>
    </lineage>
</organism>
<dbReference type="AlphaFoldDB" id="A0A9Q3C6M5"/>
<evidence type="ECO:0000313" key="3">
    <source>
        <dbReference type="Proteomes" id="UP000765509"/>
    </source>
</evidence>
<name>A0A9Q3C6M5_9BASI</name>
<proteinExistence type="predicted"/>
<sequence length="794" mass="91357">MKAAKDLVVVVDFGKLGSMKTFIAKFCSPDFSDRIGRIHTDSWHHLYLSSNLHTHRQSLLYTRSISIYPACWISTCTNYRHQNFECGRFGRFLSTNPPSASQIHRPATSDLSLSNDADSFNPQTSHTVDNSKFKDDQSPPTDNQTKMPDLADLAALKPPRLGKYLPGMQRIWYIDQVTTATKRLNRAFKRPQLEHVCRLLGFAETDEPDLNLRGWQHLAALRPKHPDMPIKDLKSMVILENDSTLTTMTKRADPKEARYSKNDLISFILFEHWGLTNPSQIPLDDDFKSMLQEFHSDSKTFKLPYHEVFLLHLDQMRHQHDRKKLMNELAWKTNVSIELVHDPAGVKVSGHMKDREKFWRLFEKSRKKVYKKLVQVPSSQVGAGSYSQLMMNQYVLKDLSELSDSCLELSIGDDKRITLVAYSYDEQGLTERVTGALTRYFMLHSEATDFSVMTNLYNNSIYQGHLERLAMLPFVPRSKPAWPLSRTVETFGRLTYPTFVSSNSNALTSNVKLHSLAGYFKDLDSFICSADQLDEVEGSQNIEFHAYFGHLVHSKTKTESMFGPCFEHTCASKQAEELGKWLNGRNQQFMFLPAPHPIALNSRNFNLNVNEKPEIELAEEVEEIENSKVETFIFSTLEQSENNLNLGRRSNMVIEIRRINDGSVKVEKVWRQKIVLMLPDRAMDLLVEIERRAEMELETIRLVDANPTLLHFHENQMILAKEYKLTRTRFKTVAEKILDNGYLNLEHERQSDLSIVKNHQQEILATRLAVRGSSKENLERLIDSGVQLAGRLKL</sequence>
<evidence type="ECO:0000256" key="1">
    <source>
        <dbReference type="SAM" id="MobiDB-lite"/>
    </source>
</evidence>
<dbReference type="EMBL" id="AVOT02004821">
    <property type="protein sequence ID" value="MBW0477463.1"/>
    <property type="molecule type" value="Genomic_DNA"/>
</dbReference>
<comment type="caution">
    <text evidence="2">The sequence shown here is derived from an EMBL/GenBank/DDBJ whole genome shotgun (WGS) entry which is preliminary data.</text>
</comment>